<dbReference type="PANTHER" id="PTHR43602">
    <property type="match status" value="1"/>
</dbReference>
<dbReference type="InterPro" id="IPR029045">
    <property type="entry name" value="ClpP/crotonase-like_dom_sf"/>
</dbReference>
<dbReference type="InterPro" id="IPR052377">
    <property type="entry name" value="Mitochondrial_ECH-domain"/>
</dbReference>
<dbReference type="OrthoDB" id="2139957at2759"/>
<dbReference type="Gene3D" id="3.90.226.10">
    <property type="entry name" value="2-enoyl-CoA Hydratase, Chain A, domain 1"/>
    <property type="match status" value="1"/>
</dbReference>
<dbReference type="Gene3D" id="1.10.12.10">
    <property type="entry name" value="Lyase 2-enoyl-coa Hydratase, Chain A, domain 2"/>
    <property type="match status" value="1"/>
</dbReference>
<keyword evidence="3" id="KW-0809">Transit peptide</keyword>
<dbReference type="InterPro" id="IPR001753">
    <property type="entry name" value="Enoyl-CoA_hydra/iso"/>
</dbReference>
<dbReference type="Pfam" id="PF00378">
    <property type="entry name" value="ECH_1"/>
    <property type="match status" value="1"/>
</dbReference>
<dbReference type="GO" id="GO:0006631">
    <property type="term" value="P:fatty acid metabolic process"/>
    <property type="evidence" value="ECO:0007669"/>
    <property type="project" value="UniProtKB-KW"/>
</dbReference>
<dbReference type="AlphaFoldDB" id="A0A5N5SVI1"/>
<comment type="subcellular location">
    <subcellularLocation>
        <location evidence="1">Mitochondrion</location>
    </subcellularLocation>
</comment>
<dbReference type="GO" id="GO:0016836">
    <property type="term" value="F:hydro-lyase activity"/>
    <property type="evidence" value="ECO:0007669"/>
    <property type="project" value="TreeGrafter"/>
</dbReference>
<evidence type="ECO:0000313" key="9">
    <source>
        <dbReference type="Proteomes" id="UP000326759"/>
    </source>
</evidence>
<evidence type="ECO:0000256" key="7">
    <source>
        <dbReference type="ARBA" id="ARBA00040545"/>
    </source>
</evidence>
<dbReference type="Proteomes" id="UP000326759">
    <property type="component" value="Unassembled WGS sequence"/>
</dbReference>
<dbReference type="PANTHER" id="PTHR43602:SF1">
    <property type="entry name" value="ENOYL-COA HYDRATASE DOMAIN-CONTAINING PROTEIN 3, MITOCHONDRIAL"/>
    <property type="match status" value="1"/>
</dbReference>
<organism evidence="8 9">
    <name type="scientific">Armadillidium nasatum</name>
    <dbReference type="NCBI Taxonomy" id="96803"/>
    <lineage>
        <taxon>Eukaryota</taxon>
        <taxon>Metazoa</taxon>
        <taxon>Ecdysozoa</taxon>
        <taxon>Arthropoda</taxon>
        <taxon>Crustacea</taxon>
        <taxon>Multicrustacea</taxon>
        <taxon>Malacostraca</taxon>
        <taxon>Eumalacostraca</taxon>
        <taxon>Peracarida</taxon>
        <taxon>Isopoda</taxon>
        <taxon>Oniscidea</taxon>
        <taxon>Crinocheta</taxon>
        <taxon>Armadillidiidae</taxon>
        <taxon>Armadillidium</taxon>
    </lineage>
</organism>
<evidence type="ECO:0000256" key="4">
    <source>
        <dbReference type="ARBA" id="ARBA00023098"/>
    </source>
</evidence>
<comment type="caution">
    <text evidence="8">The sequence shown here is derived from an EMBL/GenBank/DDBJ whole genome shotgun (WGS) entry which is preliminary data.</text>
</comment>
<reference evidence="8 9" key="1">
    <citation type="journal article" date="2019" name="PLoS Biol.">
        <title>Sex chromosomes control vertical transmission of feminizing Wolbachia symbionts in an isopod.</title>
        <authorList>
            <person name="Becking T."/>
            <person name="Chebbi M.A."/>
            <person name="Giraud I."/>
            <person name="Moumen B."/>
            <person name="Laverre T."/>
            <person name="Caubet Y."/>
            <person name="Peccoud J."/>
            <person name="Gilbert C."/>
            <person name="Cordaux R."/>
        </authorList>
    </citation>
    <scope>NUCLEOTIDE SEQUENCE [LARGE SCALE GENOMIC DNA]</scope>
    <source>
        <strain evidence="8">ANa2</strain>
        <tissue evidence="8">Whole body excluding digestive tract and cuticle</tissue>
    </source>
</reference>
<dbReference type="InterPro" id="IPR014748">
    <property type="entry name" value="Enoyl-CoA_hydra_C"/>
</dbReference>
<evidence type="ECO:0000256" key="1">
    <source>
        <dbReference type="ARBA" id="ARBA00004173"/>
    </source>
</evidence>
<dbReference type="CDD" id="cd06558">
    <property type="entry name" value="crotonase-like"/>
    <property type="match status" value="1"/>
</dbReference>
<dbReference type="EMBL" id="SEYY01020015">
    <property type="protein sequence ID" value="KAB7497679.1"/>
    <property type="molecule type" value="Genomic_DNA"/>
</dbReference>
<comment type="function">
    <text evidence="6">May play a role in fatty acid biosynthesis and insulin sensitivity.</text>
</comment>
<keyword evidence="5" id="KW-0496">Mitochondrion</keyword>
<dbReference type="SUPFAM" id="SSF52096">
    <property type="entry name" value="ClpP/crotonase"/>
    <property type="match status" value="1"/>
</dbReference>
<dbReference type="GO" id="GO:0005739">
    <property type="term" value="C:mitochondrion"/>
    <property type="evidence" value="ECO:0007669"/>
    <property type="project" value="UniProtKB-SubCell"/>
</dbReference>
<proteinExistence type="predicted"/>
<evidence type="ECO:0000256" key="6">
    <source>
        <dbReference type="ARBA" id="ARBA00037410"/>
    </source>
</evidence>
<accession>A0A5N5SVI1</accession>
<gene>
    <name evidence="8" type="primary">echdc3</name>
    <name evidence="8" type="ORF">Anas_01340</name>
</gene>
<evidence type="ECO:0000313" key="8">
    <source>
        <dbReference type="EMBL" id="KAB7497679.1"/>
    </source>
</evidence>
<keyword evidence="4" id="KW-0443">Lipid metabolism</keyword>
<evidence type="ECO:0000256" key="2">
    <source>
        <dbReference type="ARBA" id="ARBA00022832"/>
    </source>
</evidence>
<keyword evidence="9" id="KW-1185">Reference proteome</keyword>
<name>A0A5N5SVI1_9CRUS</name>
<keyword evidence="2" id="KW-0276">Fatty acid metabolism</keyword>
<protein>
    <recommendedName>
        <fullName evidence="7">Enoyl-CoA hydratase domain-containing protein 3, mitochondrial</fullName>
    </recommendedName>
</protein>
<sequence>MNIMKINLLKNLKFHQFSSRLYGSQNGTPSLIKVYEENLVKTVVLSSPKTRNALSLTMLEELKDNILKYNSNLRCIILKAEGSVFSSGHNLKELTGETGQVYHNKVFESCAELMIGFTKLPFPVLAQVNGVAAAAGCQLVASCDIVIASDKSSFMTPGANFGIFCSTPGIPLVRNVPMKVAADMLLTGLPISASEAFNAGLISAVVPESELEKETKKRIEAICNKSRSVIAVGKELGGQVMVKNINMKDGQEGIRSFIEKKKPVWSHENE</sequence>
<evidence type="ECO:0000256" key="5">
    <source>
        <dbReference type="ARBA" id="ARBA00023128"/>
    </source>
</evidence>
<evidence type="ECO:0000256" key="3">
    <source>
        <dbReference type="ARBA" id="ARBA00022946"/>
    </source>
</evidence>